<evidence type="ECO:0000313" key="3">
    <source>
        <dbReference type="Proteomes" id="UP001314263"/>
    </source>
</evidence>
<evidence type="ECO:0000313" key="2">
    <source>
        <dbReference type="EMBL" id="CAK0781769.1"/>
    </source>
</evidence>
<sequence>MSIALFGASTLLLQHKEHVVSLLGLGTHDFTYNLGFACSRSLSAAAVLLLQGHLLFKWTNPLLHRQLDTTGLNLLKLALVWVAIGMAVYRCQQECVPSTFLSMEQHLYRVQWYLRLFAASAVMYGTVLAALQGSKSSAAAEEATPLSSSAPSSRAGSAPTSCSAADSAAGGAPASGSAATGTAGGAPEEMHAGRTQSVNRPQVKVLWPDAVCEAVCLPERMASIFGDWGHGLLRFAVSPIVLVLLCAWWLPQHPAFRWSTYKGVLDA</sequence>
<protein>
    <submittedName>
        <fullName evidence="2">Uncharacterized protein</fullName>
    </submittedName>
</protein>
<dbReference type="AlphaFoldDB" id="A0AAV1I6A9"/>
<feature type="region of interest" description="Disordered" evidence="1">
    <location>
        <begin position="142"/>
        <end position="197"/>
    </location>
</feature>
<dbReference type="EMBL" id="CAUYUE010000006">
    <property type="protein sequence ID" value="CAK0781769.1"/>
    <property type="molecule type" value="Genomic_DNA"/>
</dbReference>
<reference evidence="2 3" key="1">
    <citation type="submission" date="2023-10" db="EMBL/GenBank/DDBJ databases">
        <authorList>
            <person name="Maclean D."/>
            <person name="Macfadyen A."/>
        </authorList>
    </citation>
    <scope>NUCLEOTIDE SEQUENCE [LARGE SCALE GENOMIC DNA]</scope>
</reference>
<feature type="compositionally biased region" description="Low complexity" evidence="1">
    <location>
        <begin position="142"/>
        <end position="187"/>
    </location>
</feature>
<organism evidence="2 3">
    <name type="scientific">Coccomyxa viridis</name>
    <dbReference type="NCBI Taxonomy" id="1274662"/>
    <lineage>
        <taxon>Eukaryota</taxon>
        <taxon>Viridiplantae</taxon>
        <taxon>Chlorophyta</taxon>
        <taxon>core chlorophytes</taxon>
        <taxon>Trebouxiophyceae</taxon>
        <taxon>Trebouxiophyceae incertae sedis</taxon>
        <taxon>Coccomyxaceae</taxon>
        <taxon>Coccomyxa</taxon>
    </lineage>
</organism>
<name>A0AAV1I6A9_9CHLO</name>
<dbReference type="Proteomes" id="UP001314263">
    <property type="component" value="Unassembled WGS sequence"/>
</dbReference>
<keyword evidence="3" id="KW-1185">Reference proteome</keyword>
<gene>
    <name evidence="2" type="ORF">CVIRNUC_005465</name>
</gene>
<accession>A0AAV1I6A9</accession>
<evidence type="ECO:0000256" key="1">
    <source>
        <dbReference type="SAM" id="MobiDB-lite"/>
    </source>
</evidence>
<comment type="caution">
    <text evidence="2">The sequence shown here is derived from an EMBL/GenBank/DDBJ whole genome shotgun (WGS) entry which is preliminary data.</text>
</comment>
<proteinExistence type="predicted"/>